<keyword evidence="2" id="KW-0812">Transmembrane</keyword>
<proteinExistence type="predicted"/>
<keyword evidence="4" id="KW-1185">Reference proteome</keyword>
<feature type="transmembrane region" description="Helical" evidence="2">
    <location>
        <begin position="60"/>
        <end position="79"/>
    </location>
</feature>
<dbReference type="EMBL" id="MPUH01000418">
    <property type="protein sequence ID" value="OMJ80564.1"/>
    <property type="molecule type" value="Genomic_DNA"/>
</dbReference>
<accession>A0A1R2BUX7</accession>
<gene>
    <name evidence="3" type="ORF">SteCoe_19161</name>
</gene>
<comment type="caution">
    <text evidence="3">The sequence shown here is derived from an EMBL/GenBank/DDBJ whole genome shotgun (WGS) entry which is preliminary data.</text>
</comment>
<keyword evidence="2" id="KW-0472">Membrane</keyword>
<keyword evidence="2" id="KW-1133">Transmembrane helix</keyword>
<organism evidence="3 4">
    <name type="scientific">Stentor coeruleus</name>
    <dbReference type="NCBI Taxonomy" id="5963"/>
    <lineage>
        <taxon>Eukaryota</taxon>
        <taxon>Sar</taxon>
        <taxon>Alveolata</taxon>
        <taxon>Ciliophora</taxon>
        <taxon>Postciliodesmatophora</taxon>
        <taxon>Heterotrichea</taxon>
        <taxon>Heterotrichida</taxon>
        <taxon>Stentoridae</taxon>
        <taxon>Stentor</taxon>
    </lineage>
</organism>
<protein>
    <submittedName>
        <fullName evidence="3">Uncharacterized protein</fullName>
    </submittedName>
</protein>
<evidence type="ECO:0000256" key="1">
    <source>
        <dbReference type="SAM" id="MobiDB-lite"/>
    </source>
</evidence>
<evidence type="ECO:0000313" key="4">
    <source>
        <dbReference type="Proteomes" id="UP000187209"/>
    </source>
</evidence>
<name>A0A1R2BUX7_9CILI</name>
<evidence type="ECO:0000313" key="3">
    <source>
        <dbReference type="EMBL" id="OMJ80564.1"/>
    </source>
</evidence>
<feature type="region of interest" description="Disordered" evidence="1">
    <location>
        <begin position="166"/>
        <end position="187"/>
    </location>
</feature>
<sequence length="187" mass="21527">MISRNLSRLLYTPANKLQFKDGRCLVMKESNIEPFMTTNSLATIAAPLQIFWALEFNPKNALTTVILSCLPFLMINILLSPFFSRTINALYLHKDGKQVSLKLCFNPKKLYTFNISELKFIKIDAPQKSLLGTVDLPTEETLFFIKSSKIYYEDVFYKIMEGEEINVDDSENQENNDDQDSESDDKE</sequence>
<evidence type="ECO:0000256" key="2">
    <source>
        <dbReference type="SAM" id="Phobius"/>
    </source>
</evidence>
<dbReference type="AlphaFoldDB" id="A0A1R2BUX7"/>
<dbReference type="Proteomes" id="UP000187209">
    <property type="component" value="Unassembled WGS sequence"/>
</dbReference>
<reference evidence="3 4" key="1">
    <citation type="submission" date="2016-11" db="EMBL/GenBank/DDBJ databases">
        <title>The macronuclear genome of Stentor coeruleus: a giant cell with tiny introns.</title>
        <authorList>
            <person name="Slabodnick M."/>
            <person name="Ruby J.G."/>
            <person name="Reiff S.B."/>
            <person name="Swart E.C."/>
            <person name="Gosai S."/>
            <person name="Prabakaran S."/>
            <person name="Witkowska E."/>
            <person name="Larue G.E."/>
            <person name="Fisher S."/>
            <person name="Freeman R.M."/>
            <person name="Gunawardena J."/>
            <person name="Chu W."/>
            <person name="Stover N.A."/>
            <person name="Gregory B.D."/>
            <person name="Nowacki M."/>
            <person name="Derisi J."/>
            <person name="Roy S.W."/>
            <person name="Marshall W.F."/>
            <person name="Sood P."/>
        </authorList>
    </citation>
    <scope>NUCLEOTIDE SEQUENCE [LARGE SCALE GENOMIC DNA]</scope>
    <source>
        <strain evidence="3">WM001</strain>
    </source>
</reference>